<evidence type="ECO:0000313" key="4">
    <source>
        <dbReference type="Proteomes" id="UP000014760"/>
    </source>
</evidence>
<evidence type="ECO:0000313" key="2">
    <source>
        <dbReference type="EMBL" id="ELU05437.1"/>
    </source>
</evidence>
<gene>
    <name evidence="2" type="ORF">CAPTEDRAFT_206379</name>
</gene>
<feature type="compositionally biased region" description="Basic and acidic residues" evidence="1">
    <location>
        <begin position="72"/>
        <end position="82"/>
    </location>
</feature>
<proteinExistence type="predicted"/>
<dbReference type="AlphaFoldDB" id="R7UNA9"/>
<feature type="compositionally biased region" description="Acidic residues" evidence="1">
    <location>
        <begin position="34"/>
        <end position="47"/>
    </location>
</feature>
<dbReference type="EMBL" id="AMQN01023449">
    <property type="status" value="NOT_ANNOTATED_CDS"/>
    <property type="molecule type" value="Genomic_DNA"/>
</dbReference>
<accession>R7UNA9</accession>
<evidence type="ECO:0000256" key="1">
    <source>
        <dbReference type="SAM" id="MobiDB-lite"/>
    </source>
</evidence>
<feature type="region of interest" description="Disordered" evidence="1">
    <location>
        <begin position="32"/>
        <end position="82"/>
    </location>
</feature>
<dbReference type="Proteomes" id="UP000014760">
    <property type="component" value="Unassembled WGS sequence"/>
</dbReference>
<organism evidence="2">
    <name type="scientific">Capitella teleta</name>
    <name type="common">Polychaete worm</name>
    <dbReference type="NCBI Taxonomy" id="283909"/>
    <lineage>
        <taxon>Eukaryota</taxon>
        <taxon>Metazoa</taxon>
        <taxon>Spiralia</taxon>
        <taxon>Lophotrochozoa</taxon>
        <taxon>Annelida</taxon>
        <taxon>Polychaeta</taxon>
        <taxon>Sedentaria</taxon>
        <taxon>Scolecida</taxon>
        <taxon>Capitellidae</taxon>
        <taxon>Capitella</taxon>
    </lineage>
</organism>
<dbReference type="EMBL" id="AMQN01023450">
    <property type="status" value="NOT_ANNOTATED_CDS"/>
    <property type="molecule type" value="Genomic_DNA"/>
</dbReference>
<protein>
    <submittedName>
        <fullName evidence="2 3">Uncharacterized protein</fullName>
    </submittedName>
</protein>
<reference evidence="2 4" key="2">
    <citation type="journal article" date="2013" name="Nature">
        <title>Insights into bilaterian evolution from three spiralian genomes.</title>
        <authorList>
            <person name="Simakov O."/>
            <person name="Marletaz F."/>
            <person name="Cho S.J."/>
            <person name="Edsinger-Gonzales E."/>
            <person name="Havlak P."/>
            <person name="Hellsten U."/>
            <person name="Kuo D.H."/>
            <person name="Larsson T."/>
            <person name="Lv J."/>
            <person name="Arendt D."/>
            <person name="Savage R."/>
            <person name="Osoegawa K."/>
            <person name="de Jong P."/>
            <person name="Grimwood J."/>
            <person name="Chapman J.A."/>
            <person name="Shapiro H."/>
            <person name="Aerts A."/>
            <person name="Otillar R.P."/>
            <person name="Terry A.Y."/>
            <person name="Boore J.L."/>
            <person name="Grigoriev I.V."/>
            <person name="Lindberg D.R."/>
            <person name="Seaver E.C."/>
            <person name="Weisblat D.A."/>
            <person name="Putnam N.H."/>
            <person name="Rokhsar D.S."/>
        </authorList>
    </citation>
    <scope>NUCLEOTIDE SEQUENCE</scope>
    <source>
        <strain evidence="2 4">I ESC-2004</strain>
    </source>
</reference>
<dbReference type="EnsemblMetazoa" id="CapteT206379">
    <property type="protein sequence ID" value="CapteP206379"/>
    <property type="gene ID" value="CapteG206379"/>
</dbReference>
<keyword evidence="4" id="KW-1185">Reference proteome</keyword>
<reference evidence="3" key="3">
    <citation type="submission" date="2015-06" db="UniProtKB">
        <authorList>
            <consortium name="EnsemblMetazoa"/>
        </authorList>
    </citation>
    <scope>IDENTIFICATION</scope>
</reference>
<name>R7UNA9_CAPTE</name>
<dbReference type="EMBL" id="KB301517">
    <property type="protein sequence ID" value="ELU05437.1"/>
    <property type="molecule type" value="Genomic_DNA"/>
</dbReference>
<dbReference type="HOGENOM" id="CLU_1950822_0_0_1"/>
<dbReference type="EMBL" id="AMQN01023448">
    <property type="status" value="NOT_ANNOTATED_CDS"/>
    <property type="molecule type" value="Genomic_DNA"/>
</dbReference>
<reference evidence="4" key="1">
    <citation type="submission" date="2012-12" db="EMBL/GenBank/DDBJ databases">
        <authorList>
            <person name="Hellsten U."/>
            <person name="Grimwood J."/>
            <person name="Chapman J.A."/>
            <person name="Shapiro H."/>
            <person name="Aerts A."/>
            <person name="Otillar R.P."/>
            <person name="Terry A.Y."/>
            <person name="Boore J.L."/>
            <person name="Simakov O."/>
            <person name="Marletaz F."/>
            <person name="Cho S.-J."/>
            <person name="Edsinger-Gonzales E."/>
            <person name="Havlak P."/>
            <person name="Kuo D.-H."/>
            <person name="Larsson T."/>
            <person name="Lv J."/>
            <person name="Arendt D."/>
            <person name="Savage R."/>
            <person name="Osoegawa K."/>
            <person name="de Jong P."/>
            <person name="Lindberg D.R."/>
            <person name="Seaver E.C."/>
            <person name="Weisblat D.A."/>
            <person name="Putnam N.H."/>
            <person name="Grigoriev I.V."/>
            <person name="Rokhsar D.S."/>
        </authorList>
    </citation>
    <scope>NUCLEOTIDE SEQUENCE</scope>
    <source>
        <strain evidence="4">I ESC-2004</strain>
    </source>
</reference>
<evidence type="ECO:0000313" key="3">
    <source>
        <dbReference type="EnsemblMetazoa" id="CapteP206379"/>
    </source>
</evidence>
<sequence>MKVELDDLLFVVKVTSKAEAWKKCFVQNEFHADESDEENQSEEDQSDESCKKAVKGGSHESHDTSDSDEEVESRNDKGAEFDSRVTSRIHDAWLTIEERACSGFLIGVKHMKASLMKTITESGIASDVE</sequence>